<dbReference type="Gene3D" id="3.90.660.10">
    <property type="match status" value="1"/>
</dbReference>
<organism evidence="2 3">
    <name type="scientific">Noviherbaspirillum suwonense</name>
    <dbReference type="NCBI Taxonomy" id="1224511"/>
    <lineage>
        <taxon>Bacteria</taxon>
        <taxon>Pseudomonadati</taxon>
        <taxon>Pseudomonadota</taxon>
        <taxon>Betaproteobacteria</taxon>
        <taxon>Burkholderiales</taxon>
        <taxon>Oxalobacteraceae</taxon>
        <taxon>Noviherbaspirillum</taxon>
    </lineage>
</organism>
<protein>
    <recommendedName>
        <fullName evidence="1">Amine oxidase domain-containing protein</fullName>
    </recommendedName>
</protein>
<dbReference type="PANTHER" id="PTHR16128:SF5">
    <property type="entry name" value="FAD_NAD(P)-BINDING OXIDOREDUCTASE FAMILY PROTEIN"/>
    <property type="match status" value="1"/>
</dbReference>
<name>A0ABY1Q2X9_9BURK</name>
<accession>A0ABY1Q2X9</accession>
<reference evidence="2 3" key="1">
    <citation type="submission" date="2017-05" db="EMBL/GenBank/DDBJ databases">
        <authorList>
            <person name="Varghese N."/>
            <person name="Submissions S."/>
        </authorList>
    </citation>
    <scope>NUCLEOTIDE SEQUENCE [LARGE SCALE GENOMIC DNA]</scope>
    <source>
        <strain evidence="2 3">DSM 26001</strain>
    </source>
</reference>
<dbReference type="Proteomes" id="UP001158049">
    <property type="component" value="Unassembled WGS sequence"/>
</dbReference>
<sequence length="330" mass="35610">MHIAIIGAGLAGLCCARELQAARHTVTLYEKHGDAGGRARTCETEVGGLDFGAQYFTVQSDAFKKRTAAWRKAGWVAPWSGKLVSLEDGKARPSGRGQQRLVGVPGMGSLAGQLALGMDVRMGQRVNRIEPHGQQWLLSVEAETVPIAATAGPFDAVILAIPSDQATLLLEPAPELAAQTAQMHMAPCWSLMMAFQDTLGLSYDGAWVRGGRLGWIARDASKPQRRPGEHWIAHSTPEWGAEHLMDDPERAKEKLLKAFHEVTGSAVQPVYAAVHRWPYAQALQPLPGLFLWDEARRIGVCGDWFSCGLEGCGRIENACLSGTAIAEAIA</sequence>
<evidence type="ECO:0000313" key="2">
    <source>
        <dbReference type="EMBL" id="SMP54486.1"/>
    </source>
</evidence>
<dbReference type="PRINTS" id="PR00419">
    <property type="entry name" value="ADXRDTASE"/>
</dbReference>
<dbReference type="Pfam" id="PF13450">
    <property type="entry name" value="NAD_binding_8"/>
    <property type="match status" value="1"/>
</dbReference>
<dbReference type="Gene3D" id="3.50.50.60">
    <property type="entry name" value="FAD/NAD(P)-binding domain"/>
    <property type="match status" value="1"/>
</dbReference>
<dbReference type="InterPro" id="IPR002937">
    <property type="entry name" value="Amino_oxidase"/>
</dbReference>
<gene>
    <name evidence="2" type="ORF">SAMN06295970_10424</name>
</gene>
<dbReference type="PANTHER" id="PTHR16128">
    <property type="entry name" value="FAD/NAD(P)-BINDING OXIDOREDUCTASE FAMILY PROTEIN"/>
    <property type="match status" value="1"/>
</dbReference>
<evidence type="ECO:0000259" key="1">
    <source>
        <dbReference type="Pfam" id="PF01593"/>
    </source>
</evidence>
<dbReference type="RefSeq" id="WP_283441598.1">
    <property type="nucleotide sequence ID" value="NZ_FXUL01000004.1"/>
</dbReference>
<proteinExistence type="predicted"/>
<keyword evidence="3" id="KW-1185">Reference proteome</keyword>
<evidence type="ECO:0000313" key="3">
    <source>
        <dbReference type="Proteomes" id="UP001158049"/>
    </source>
</evidence>
<comment type="caution">
    <text evidence="2">The sequence shown here is derived from an EMBL/GenBank/DDBJ whole genome shotgun (WGS) entry which is preliminary data.</text>
</comment>
<dbReference type="InterPro" id="IPR036188">
    <property type="entry name" value="FAD/NAD-bd_sf"/>
</dbReference>
<dbReference type="SUPFAM" id="SSF51905">
    <property type="entry name" value="FAD/NAD(P)-binding domain"/>
    <property type="match status" value="1"/>
</dbReference>
<feature type="domain" description="Amine oxidase" evidence="1">
    <location>
        <begin position="95"/>
        <end position="329"/>
    </location>
</feature>
<dbReference type="EMBL" id="FXUL01000004">
    <property type="protein sequence ID" value="SMP54486.1"/>
    <property type="molecule type" value="Genomic_DNA"/>
</dbReference>
<dbReference type="Pfam" id="PF01593">
    <property type="entry name" value="Amino_oxidase"/>
    <property type="match status" value="1"/>
</dbReference>